<dbReference type="EMBL" id="CADCXU010023953">
    <property type="protein sequence ID" value="CAB0011235.1"/>
    <property type="molecule type" value="Genomic_DNA"/>
</dbReference>
<protein>
    <submittedName>
        <fullName evidence="1">Uncharacterized protein</fullName>
    </submittedName>
</protein>
<gene>
    <name evidence="1" type="ORF">NTEN_LOCUS16228</name>
</gene>
<dbReference type="AlphaFoldDB" id="A0A6H5H677"/>
<dbReference type="PROSITE" id="PS51257">
    <property type="entry name" value="PROKAR_LIPOPROTEIN"/>
    <property type="match status" value="1"/>
</dbReference>
<name>A0A6H5H677_9HEMI</name>
<evidence type="ECO:0000313" key="2">
    <source>
        <dbReference type="Proteomes" id="UP000479000"/>
    </source>
</evidence>
<evidence type="ECO:0000313" key="1">
    <source>
        <dbReference type="EMBL" id="CAB0011235.1"/>
    </source>
</evidence>
<proteinExistence type="predicted"/>
<dbReference type="Proteomes" id="UP000479000">
    <property type="component" value="Unassembled WGS sequence"/>
</dbReference>
<accession>A0A6H5H677</accession>
<reference evidence="1 2" key="1">
    <citation type="submission" date="2020-02" db="EMBL/GenBank/DDBJ databases">
        <authorList>
            <person name="Ferguson B K."/>
        </authorList>
    </citation>
    <scope>NUCLEOTIDE SEQUENCE [LARGE SCALE GENOMIC DNA]</scope>
</reference>
<sequence length="50" mass="5445">MKNLETQVGNTIELNLIQDVSNWFLTPSVIGACMSNYPIENRGSCPASST</sequence>
<organism evidence="1 2">
    <name type="scientific">Nesidiocoris tenuis</name>
    <dbReference type="NCBI Taxonomy" id="355587"/>
    <lineage>
        <taxon>Eukaryota</taxon>
        <taxon>Metazoa</taxon>
        <taxon>Ecdysozoa</taxon>
        <taxon>Arthropoda</taxon>
        <taxon>Hexapoda</taxon>
        <taxon>Insecta</taxon>
        <taxon>Pterygota</taxon>
        <taxon>Neoptera</taxon>
        <taxon>Paraneoptera</taxon>
        <taxon>Hemiptera</taxon>
        <taxon>Heteroptera</taxon>
        <taxon>Panheteroptera</taxon>
        <taxon>Cimicomorpha</taxon>
        <taxon>Miridae</taxon>
        <taxon>Dicyphina</taxon>
        <taxon>Nesidiocoris</taxon>
    </lineage>
</organism>
<keyword evidence="2" id="KW-1185">Reference proteome</keyword>